<accession>A0A445M0R6</accession>
<dbReference type="Proteomes" id="UP000289340">
    <property type="component" value="Chromosome 1"/>
</dbReference>
<evidence type="ECO:0000313" key="1">
    <source>
        <dbReference type="EMBL" id="RZC29159.1"/>
    </source>
</evidence>
<comment type="caution">
    <text evidence="1">The sequence shown here is derived from an EMBL/GenBank/DDBJ whole genome shotgun (WGS) entry which is preliminary data.</text>
</comment>
<dbReference type="SMR" id="A0A445M0R6"/>
<dbReference type="EMBL" id="QZWG01000001">
    <property type="protein sequence ID" value="RZC29159.1"/>
    <property type="molecule type" value="Genomic_DNA"/>
</dbReference>
<gene>
    <name evidence="1" type="ORF">D0Y65_000945</name>
</gene>
<dbReference type="AlphaFoldDB" id="A0A445M0R6"/>
<dbReference type="Gene3D" id="3.20.20.140">
    <property type="entry name" value="Metal-dependent hydrolases"/>
    <property type="match status" value="1"/>
</dbReference>
<organism evidence="1 2">
    <name type="scientific">Glycine soja</name>
    <name type="common">Wild soybean</name>
    <dbReference type="NCBI Taxonomy" id="3848"/>
    <lineage>
        <taxon>Eukaryota</taxon>
        <taxon>Viridiplantae</taxon>
        <taxon>Streptophyta</taxon>
        <taxon>Embryophyta</taxon>
        <taxon>Tracheophyta</taxon>
        <taxon>Spermatophyta</taxon>
        <taxon>Magnoliopsida</taxon>
        <taxon>eudicotyledons</taxon>
        <taxon>Gunneridae</taxon>
        <taxon>Pentapetalae</taxon>
        <taxon>rosids</taxon>
        <taxon>fabids</taxon>
        <taxon>Fabales</taxon>
        <taxon>Fabaceae</taxon>
        <taxon>Papilionoideae</taxon>
        <taxon>50 kb inversion clade</taxon>
        <taxon>NPAAA clade</taxon>
        <taxon>indigoferoid/millettioid clade</taxon>
        <taxon>Phaseoleae</taxon>
        <taxon>Glycine</taxon>
        <taxon>Glycine subgen. Soja</taxon>
    </lineage>
</organism>
<evidence type="ECO:0000313" key="2">
    <source>
        <dbReference type="Proteomes" id="UP000289340"/>
    </source>
</evidence>
<keyword evidence="2" id="KW-1185">Reference proteome</keyword>
<name>A0A445M0R6_GLYSO</name>
<reference evidence="1 2" key="1">
    <citation type="submission" date="2018-09" db="EMBL/GenBank/DDBJ databases">
        <title>A high-quality reference genome of wild soybean provides a powerful tool to mine soybean genomes.</title>
        <authorList>
            <person name="Xie M."/>
            <person name="Chung C.Y.L."/>
            <person name="Li M.-W."/>
            <person name="Wong F.-L."/>
            <person name="Chan T.-F."/>
            <person name="Lam H.-M."/>
        </authorList>
    </citation>
    <scope>NUCLEOTIDE SEQUENCE [LARGE SCALE GENOMIC DNA]</scope>
    <source>
        <strain evidence="2">cv. W05</strain>
        <tissue evidence="1">Hypocotyl of etiolated seedlings</tissue>
    </source>
</reference>
<protein>
    <submittedName>
        <fullName evidence="1">Uncharacterized protein</fullName>
    </submittedName>
</protein>
<dbReference type="PANTHER" id="PTHR43383">
    <property type="entry name" value="NODULIN 6"/>
    <property type="match status" value="1"/>
</dbReference>
<proteinExistence type="predicted"/>
<sequence length="230" mass="25690">MYNPHLSESPVSGLFPKGSTQLSFVLTRAAEGSTSSSRDISLDSNFACIYAFSKAYGDAVTFSPHIVSLKLYGSEVSLQGVEEHRRVSGMQSIYSTCFKATRISAILIDDGLELDKKHDIEWHRSFTPLFGRILRIERLAEEILDEDWPDGSSWTVDSFTKAFVSNIPTYCSGLEINTNVTKKDVEEGLRQVLIVGKPVRIANKNLIDYIFLQSLEVAQSYDLPMQIHTG</sequence>
<dbReference type="PANTHER" id="PTHR43383:SF2">
    <property type="entry name" value="AMIDOHYDROLASE 2 FAMILY PROTEIN"/>
    <property type="match status" value="1"/>
</dbReference>